<evidence type="ECO:0000256" key="3">
    <source>
        <dbReference type="ARBA" id="ARBA00008986"/>
    </source>
</evidence>
<dbReference type="GO" id="GO:0052691">
    <property type="term" value="F:UDP-arabinopyranose mutase activity"/>
    <property type="evidence" value="ECO:0007669"/>
    <property type="project" value="TreeGrafter"/>
</dbReference>
<organism evidence="8 9">
    <name type="scientific">Arabidopsis suecica</name>
    <name type="common">Swedish thale-cress</name>
    <name type="synonym">Cardaminopsis suecica</name>
    <dbReference type="NCBI Taxonomy" id="45249"/>
    <lineage>
        <taxon>Eukaryota</taxon>
        <taxon>Viridiplantae</taxon>
        <taxon>Streptophyta</taxon>
        <taxon>Embryophyta</taxon>
        <taxon>Tracheophyta</taxon>
        <taxon>Spermatophyta</taxon>
        <taxon>Magnoliopsida</taxon>
        <taxon>eudicotyledons</taxon>
        <taxon>Gunneridae</taxon>
        <taxon>Pentapetalae</taxon>
        <taxon>rosids</taxon>
        <taxon>malvids</taxon>
        <taxon>Brassicales</taxon>
        <taxon>Brassicaceae</taxon>
        <taxon>Camelineae</taxon>
        <taxon>Arabidopsis</taxon>
    </lineage>
</organism>
<evidence type="ECO:0000256" key="5">
    <source>
        <dbReference type="ARBA" id="ARBA00023180"/>
    </source>
</evidence>
<comment type="similarity">
    <text evidence="3 7">Belongs to the RGP family.</text>
</comment>
<comment type="subcellular location">
    <subcellularLocation>
        <location evidence="1">Cytoplasm</location>
        <location evidence="1">Cytosol</location>
    </subcellularLocation>
    <subcellularLocation>
        <location evidence="2 7">Golgi apparatus</location>
    </subcellularLocation>
</comment>
<dbReference type="GO" id="GO:0009506">
    <property type="term" value="C:plasmodesma"/>
    <property type="evidence" value="ECO:0007669"/>
    <property type="project" value="TreeGrafter"/>
</dbReference>
<dbReference type="PANTHER" id="PTHR31682">
    <property type="entry name" value="UDP-ARABINOSE MUTASE"/>
    <property type="match status" value="1"/>
</dbReference>
<dbReference type="GO" id="GO:0005829">
    <property type="term" value="C:cytosol"/>
    <property type="evidence" value="ECO:0007669"/>
    <property type="project" value="TreeGrafter"/>
</dbReference>
<evidence type="ECO:0000256" key="6">
    <source>
        <dbReference type="ARBA" id="ARBA00023316"/>
    </source>
</evidence>
<dbReference type="InterPro" id="IPR004901">
    <property type="entry name" value="RGP"/>
</dbReference>
<dbReference type="PANTHER" id="PTHR31682:SF4">
    <property type="entry name" value="UDP-ARABINOPYRANOSE MUTASE 5-RELATED"/>
    <property type="match status" value="1"/>
</dbReference>
<dbReference type="EMBL" id="JAEFBJ010000011">
    <property type="protein sequence ID" value="KAG7555482.1"/>
    <property type="molecule type" value="Genomic_DNA"/>
</dbReference>
<accession>A0A8T1Z908</accession>
<dbReference type="OrthoDB" id="1020896at2759"/>
<dbReference type="InterPro" id="IPR037595">
    <property type="entry name" value="RGP_fam"/>
</dbReference>
<dbReference type="Proteomes" id="UP000694251">
    <property type="component" value="Chromosome 11"/>
</dbReference>
<dbReference type="Pfam" id="PF03214">
    <property type="entry name" value="RGP"/>
    <property type="match status" value="1"/>
</dbReference>
<comment type="caution">
    <text evidence="8">The sequence shown here is derived from an EMBL/GenBank/DDBJ whole genome shotgun (WGS) entry which is preliminary data.</text>
</comment>
<keyword evidence="9" id="KW-1185">Reference proteome</keyword>
<keyword evidence="6 7" id="KW-0961">Cell wall biogenesis/degradation</keyword>
<dbReference type="GO" id="GO:0071555">
    <property type="term" value="P:cell wall organization"/>
    <property type="evidence" value="ECO:0007669"/>
    <property type="project" value="UniProtKB-KW"/>
</dbReference>
<proteinExistence type="inferred from homology"/>
<keyword evidence="4 7" id="KW-0333">Golgi apparatus</keyword>
<reference evidence="8 9" key="1">
    <citation type="submission" date="2020-12" db="EMBL/GenBank/DDBJ databases">
        <title>Concerted genomic and epigenomic changes stabilize Arabidopsis allopolyploids.</title>
        <authorList>
            <person name="Chen Z."/>
        </authorList>
    </citation>
    <scope>NUCLEOTIDE SEQUENCE [LARGE SCALE GENOMIC DNA]</scope>
    <source>
        <strain evidence="8">As9502</strain>
        <tissue evidence="8">Leaf</tissue>
    </source>
</reference>
<protein>
    <recommendedName>
        <fullName evidence="7">UDP-arabinopyranose mutase</fullName>
        <ecNumber evidence="7">5.4.99.30</ecNumber>
    </recommendedName>
</protein>
<evidence type="ECO:0000256" key="4">
    <source>
        <dbReference type="ARBA" id="ARBA00023034"/>
    </source>
</evidence>
<evidence type="ECO:0000256" key="1">
    <source>
        <dbReference type="ARBA" id="ARBA00004514"/>
    </source>
</evidence>
<gene>
    <name evidence="8" type="ORF">ISN44_As11g016220</name>
</gene>
<evidence type="ECO:0000313" key="9">
    <source>
        <dbReference type="Proteomes" id="UP000694251"/>
    </source>
</evidence>
<dbReference type="GO" id="GO:0005794">
    <property type="term" value="C:Golgi apparatus"/>
    <property type="evidence" value="ECO:0007669"/>
    <property type="project" value="UniProtKB-SubCell"/>
</dbReference>
<evidence type="ECO:0000256" key="7">
    <source>
        <dbReference type="PIRNR" id="PIRNR016429"/>
    </source>
</evidence>
<keyword evidence="5" id="KW-0325">Glycoprotein</keyword>
<evidence type="ECO:0000256" key="2">
    <source>
        <dbReference type="ARBA" id="ARBA00004555"/>
    </source>
</evidence>
<comment type="function">
    <text evidence="7">Probable UDP-L-arabinose mutase involved in the biosynthesis of cell wall non-cellulosic polysaccharides.</text>
</comment>
<name>A0A8T1Z908_ARASU</name>
<dbReference type="EC" id="5.4.99.30" evidence="7"/>
<dbReference type="GO" id="GO:0033356">
    <property type="term" value="P:UDP-L-arabinose metabolic process"/>
    <property type="evidence" value="ECO:0007669"/>
    <property type="project" value="TreeGrafter"/>
</dbReference>
<comment type="catalytic activity">
    <reaction evidence="7">
        <text>UDP-beta-L-arabinofuranose = UDP-beta-L-arabinopyranose</text>
        <dbReference type="Rhea" id="RHEA:28350"/>
        <dbReference type="ChEBI" id="CHEBI:61457"/>
        <dbReference type="ChEBI" id="CHEBI:61463"/>
        <dbReference type="EC" id="5.4.99.30"/>
    </reaction>
</comment>
<dbReference type="PIRSF" id="PIRSF016429">
    <property type="entry name" value="UPTG"/>
    <property type="match status" value="1"/>
</dbReference>
<sequence length="350" mass="38845">MSSAEINKNEVDIVIGALNADLTQFLTSWRPFFSGFHLIVVKDPELKEELNIPEGFDVDVYSKTDMEKVVGASNATMFSGYSCRYFGYLISKKKYIVSIDDDCVPAKDPKGFLVDAVTQHVINLENPATPLFFNTLYDPYCEGADFVRGYPFSLRSGVPCAASCGLWLNLADLDAPTQALKTEQRNTSYVDAVMTVPAKAMLPISGINIAFNRELVGPALVPALRLAGEGKVRWETLEDVWCGMCLKHISDHLGYGVKTGLPYVWRNERGDAVESLRKKWEGMKLMEKSVPFFESLKLPETALKVEDCVIELAKAVKEQLGSDDPAFTQAADAMVKWIQLWNSVNSSARS</sequence>
<dbReference type="AlphaFoldDB" id="A0A8T1Z908"/>
<evidence type="ECO:0000313" key="8">
    <source>
        <dbReference type="EMBL" id="KAG7555482.1"/>
    </source>
</evidence>